<proteinExistence type="predicted"/>
<accession>A0A8S9KZH0</accession>
<gene>
    <name evidence="1" type="ORF">F2Q68_00011073</name>
</gene>
<comment type="caution">
    <text evidence="1">The sequence shown here is derived from an EMBL/GenBank/DDBJ whole genome shotgun (WGS) entry which is preliminary data.</text>
</comment>
<reference evidence="1" key="1">
    <citation type="submission" date="2019-12" db="EMBL/GenBank/DDBJ databases">
        <title>Genome sequencing and annotation of Brassica cretica.</title>
        <authorList>
            <person name="Studholme D.J."/>
            <person name="Sarris P.F."/>
        </authorList>
    </citation>
    <scope>NUCLEOTIDE SEQUENCE</scope>
    <source>
        <strain evidence="1">PFS-001/15</strain>
        <tissue evidence="1">Leaf</tissue>
    </source>
</reference>
<dbReference type="Proteomes" id="UP000712281">
    <property type="component" value="Unassembled WGS sequence"/>
</dbReference>
<sequence length="150" mass="16540">MVPNMSATILTSSLFSLPETTDPQHQPQIHLACSIAEALPPPQPSPLYIGNDVLPHTLCLQQIPTAFTSPPSAPFSILFQKLEFFLSLFSLPSQSFTLFLEQSPAPTEDGNHLWIQGGDEFRVPVIQSRVVMAPIVDARLDRTDQTKENS</sequence>
<organism evidence="1 2">
    <name type="scientific">Brassica cretica</name>
    <name type="common">Mustard</name>
    <dbReference type="NCBI Taxonomy" id="69181"/>
    <lineage>
        <taxon>Eukaryota</taxon>
        <taxon>Viridiplantae</taxon>
        <taxon>Streptophyta</taxon>
        <taxon>Embryophyta</taxon>
        <taxon>Tracheophyta</taxon>
        <taxon>Spermatophyta</taxon>
        <taxon>Magnoliopsida</taxon>
        <taxon>eudicotyledons</taxon>
        <taxon>Gunneridae</taxon>
        <taxon>Pentapetalae</taxon>
        <taxon>rosids</taxon>
        <taxon>malvids</taxon>
        <taxon>Brassicales</taxon>
        <taxon>Brassicaceae</taxon>
        <taxon>Brassiceae</taxon>
        <taxon>Brassica</taxon>
    </lineage>
</organism>
<dbReference type="EMBL" id="QGKW02000717">
    <property type="protein sequence ID" value="KAF2599699.1"/>
    <property type="molecule type" value="Genomic_DNA"/>
</dbReference>
<dbReference type="AlphaFoldDB" id="A0A8S9KZH0"/>
<evidence type="ECO:0000313" key="1">
    <source>
        <dbReference type="EMBL" id="KAF2599699.1"/>
    </source>
</evidence>
<evidence type="ECO:0000313" key="2">
    <source>
        <dbReference type="Proteomes" id="UP000712281"/>
    </source>
</evidence>
<protein>
    <submittedName>
        <fullName evidence="1">Uncharacterized protein</fullName>
    </submittedName>
</protein>
<name>A0A8S9KZH0_BRACR</name>